<dbReference type="EMBL" id="JACBZS010000001">
    <property type="protein sequence ID" value="NYI70988.1"/>
    <property type="molecule type" value="Genomic_DNA"/>
</dbReference>
<feature type="transmembrane region" description="Helical" evidence="13">
    <location>
        <begin position="739"/>
        <end position="762"/>
    </location>
</feature>
<feature type="transmembrane region" description="Helical" evidence="13">
    <location>
        <begin position="297"/>
        <end position="318"/>
    </location>
</feature>
<keyword evidence="15" id="KW-1185">Reference proteome</keyword>
<feature type="transmembrane region" description="Helical" evidence="13">
    <location>
        <begin position="569"/>
        <end position="586"/>
    </location>
</feature>
<evidence type="ECO:0000256" key="9">
    <source>
        <dbReference type="ARBA" id="ARBA00022824"/>
    </source>
</evidence>
<evidence type="ECO:0000256" key="6">
    <source>
        <dbReference type="ARBA" id="ARBA00022676"/>
    </source>
</evidence>
<dbReference type="AlphaFoldDB" id="A0A7Z0D8N6"/>
<feature type="transmembrane region" description="Helical" evidence="13">
    <location>
        <begin position="598"/>
        <end position="624"/>
    </location>
</feature>
<protein>
    <submittedName>
        <fullName evidence="14">Putative membrane protein</fullName>
    </submittedName>
</protein>
<feature type="transmembrane region" description="Helical" evidence="13">
    <location>
        <begin position="363"/>
        <end position="381"/>
    </location>
</feature>
<feature type="transmembrane region" description="Helical" evidence="13">
    <location>
        <begin position="393"/>
        <end position="415"/>
    </location>
</feature>
<evidence type="ECO:0000256" key="4">
    <source>
        <dbReference type="ARBA" id="ARBA00022475"/>
    </source>
</evidence>
<evidence type="ECO:0000256" key="8">
    <source>
        <dbReference type="ARBA" id="ARBA00022692"/>
    </source>
</evidence>
<dbReference type="PANTHER" id="PTHR12468:SF2">
    <property type="entry name" value="GPI MANNOSYLTRANSFERASE 2"/>
    <property type="match status" value="1"/>
</dbReference>
<dbReference type="GO" id="GO:0031501">
    <property type="term" value="C:mannosyltransferase complex"/>
    <property type="evidence" value="ECO:0007669"/>
    <property type="project" value="TreeGrafter"/>
</dbReference>
<evidence type="ECO:0000256" key="11">
    <source>
        <dbReference type="ARBA" id="ARBA00023136"/>
    </source>
</evidence>
<dbReference type="GO" id="GO:0005886">
    <property type="term" value="C:plasma membrane"/>
    <property type="evidence" value="ECO:0007669"/>
    <property type="project" value="UniProtKB-SubCell"/>
</dbReference>
<evidence type="ECO:0000313" key="15">
    <source>
        <dbReference type="Proteomes" id="UP000527616"/>
    </source>
</evidence>
<keyword evidence="9" id="KW-0256">Endoplasmic reticulum</keyword>
<feature type="transmembrane region" description="Helical" evidence="13">
    <location>
        <begin position="206"/>
        <end position="230"/>
    </location>
</feature>
<organism evidence="14 15">
    <name type="scientific">Naumannella cuiyingiana</name>
    <dbReference type="NCBI Taxonomy" id="1347891"/>
    <lineage>
        <taxon>Bacteria</taxon>
        <taxon>Bacillati</taxon>
        <taxon>Actinomycetota</taxon>
        <taxon>Actinomycetes</taxon>
        <taxon>Propionibacteriales</taxon>
        <taxon>Propionibacteriaceae</taxon>
        <taxon>Naumannella</taxon>
    </lineage>
</organism>
<feature type="transmembrane region" description="Helical" evidence="13">
    <location>
        <begin position="498"/>
        <end position="520"/>
    </location>
</feature>
<feature type="transmembrane region" description="Helical" evidence="13">
    <location>
        <begin position="792"/>
        <end position="810"/>
    </location>
</feature>
<dbReference type="InterPro" id="IPR007315">
    <property type="entry name" value="PIG-V/Gpi18"/>
</dbReference>
<keyword evidence="8 13" id="KW-0812">Transmembrane</keyword>
<dbReference type="PANTHER" id="PTHR12468">
    <property type="entry name" value="GPI MANNOSYLTRANSFERASE 2"/>
    <property type="match status" value="1"/>
</dbReference>
<keyword evidence="10 13" id="KW-1133">Transmembrane helix</keyword>
<feature type="transmembrane region" description="Helical" evidence="13">
    <location>
        <begin position="769"/>
        <end position="786"/>
    </location>
</feature>
<dbReference type="UniPathway" id="UPA00196"/>
<feature type="transmembrane region" description="Helical" evidence="13">
    <location>
        <begin position="242"/>
        <end position="262"/>
    </location>
</feature>
<name>A0A7Z0D8N6_9ACTN</name>
<feature type="transmembrane region" description="Helical" evidence="13">
    <location>
        <begin position="675"/>
        <end position="694"/>
    </location>
</feature>
<sequence>MSLLPRLQERATRPAGFVRRVVRGTGGDTGRHAVGERSWLDLPVLALLLATLTWLVTVIRQGACLPGSAEVFANLCYTDITNIYATSGLAEGRVPYLGATLDQPVLTGALIEFVRELAVLLGAPVGAAEPELSQGSAVFFGVSAVVLFLCFLLVVFATLRAQRRGWDAVMVAVSPVVVMTGLINWDLFAVALAVAGLWAWAAKRPIAAGVLLGLATGARIYPGFLLIALLIVCIRGRRVSEWLNAAGGFLLAWAAVNLPLIIAAPDAWLASWTQNTTLGSVWAALEQSGRTLPEVDVLSTVLFAGAVVLIALIAWTTWRRPRVAQVAYLIMWALFVTNQDYRPQYGLILAVLMVWARPNWRDWAIFGVGQVYYVIAVWIYLDGSLYAADGQSSPAYQLAILFRITTEVWVAAMIIRDMYRPGHDPVRVGGVDDPGAGVLAGTRDAAWVQRLRARTVPLPVLWGRLWDGDAKPGTPPLAPLGVPGRGVHAMRVVLPAWLLGRGSLIIALVVTMAITGQSLWTSVWHWDTERFFTIAQYGYEPLNMTYRAFYPGWPIVLAIGNTVGIPLDIWGVLIATLCSLIAALALTRMGGRWAAVGWIFAPTAVFTMMPYSESLFCAFAFWAWQRARADKWWQAAVLAGLACTVRVSGLFLLFGLVIMVLTWSGIDWRGRLRRGLWLGVTAIMLGAYTVYLYLLTGSWSAWSEAQQKGWPREFTMPWTSILNTLRVVDPGGSYVDQPYLMVVFAFEFLSFVAGVVVVGWCLRRRLWAEAGYMAIQLVAFSTSYWLQSVNRAILVWFPLWIMLAHLALDRPATARGVVLQRVFRISWAVVSPALMILWAWMYYSGQWAS</sequence>
<keyword evidence="5" id="KW-0337">GPI-anchor biosynthesis</keyword>
<comment type="caution">
    <text evidence="14">The sequence shown here is derived from an EMBL/GenBank/DDBJ whole genome shotgun (WGS) entry which is preliminary data.</text>
</comment>
<evidence type="ECO:0000313" key="14">
    <source>
        <dbReference type="EMBL" id="NYI70988.1"/>
    </source>
</evidence>
<dbReference type="InterPro" id="IPR018584">
    <property type="entry name" value="GT87"/>
</dbReference>
<proteinExistence type="inferred from homology"/>
<evidence type="ECO:0000256" key="12">
    <source>
        <dbReference type="ARBA" id="ARBA00024033"/>
    </source>
</evidence>
<keyword evidence="7" id="KW-0808">Transferase</keyword>
<keyword evidence="11 13" id="KW-0472">Membrane</keyword>
<dbReference type="RefSeq" id="WP_179444873.1">
    <property type="nucleotide sequence ID" value="NZ_JACBZS010000001.1"/>
</dbReference>
<feature type="transmembrane region" description="Helical" evidence="13">
    <location>
        <begin position="636"/>
        <end position="663"/>
    </location>
</feature>
<feature type="transmembrane region" description="Helical" evidence="13">
    <location>
        <begin position="171"/>
        <end position="200"/>
    </location>
</feature>
<feature type="transmembrane region" description="Helical" evidence="13">
    <location>
        <begin position="137"/>
        <end position="159"/>
    </location>
</feature>
<evidence type="ECO:0000256" key="13">
    <source>
        <dbReference type="SAM" id="Phobius"/>
    </source>
</evidence>
<dbReference type="GO" id="GO:0004376">
    <property type="term" value="F:GPI mannosyltransferase activity"/>
    <property type="evidence" value="ECO:0007669"/>
    <property type="project" value="InterPro"/>
</dbReference>
<evidence type="ECO:0000256" key="7">
    <source>
        <dbReference type="ARBA" id="ARBA00022679"/>
    </source>
</evidence>
<keyword evidence="4" id="KW-1003">Cell membrane</keyword>
<gene>
    <name evidence="14" type="ORF">GGQ54_001548</name>
</gene>
<evidence type="ECO:0000256" key="5">
    <source>
        <dbReference type="ARBA" id="ARBA00022502"/>
    </source>
</evidence>
<comment type="similarity">
    <text evidence="12">Belongs to the glycosyltransferase 87 family.</text>
</comment>
<evidence type="ECO:0000256" key="10">
    <source>
        <dbReference type="ARBA" id="ARBA00022989"/>
    </source>
</evidence>
<reference evidence="14 15" key="1">
    <citation type="submission" date="2020-07" db="EMBL/GenBank/DDBJ databases">
        <title>Sequencing the genomes of 1000 actinobacteria strains.</title>
        <authorList>
            <person name="Klenk H.-P."/>
        </authorList>
    </citation>
    <scope>NUCLEOTIDE SEQUENCE [LARGE SCALE GENOMIC DNA]</scope>
    <source>
        <strain evidence="14 15">DSM 103164</strain>
    </source>
</reference>
<dbReference type="Proteomes" id="UP000527616">
    <property type="component" value="Unassembled WGS sequence"/>
</dbReference>
<evidence type="ECO:0000256" key="3">
    <source>
        <dbReference type="ARBA" id="ARBA00004687"/>
    </source>
</evidence>
<dbReference type="GO" id="GO:0006506">
    <property type="term" value="P:GPI anchor biosynthetic process"/>
    <property type="evidence" value="ECO:0007669"/>
    <property type="project" value="UniProtKB-UniPathway"/>
</dbReference>
<keyword evidence="6" id="KW-0328">Glycosyltransferase</keyword>
<feature type="transmembrane region" description="Helical" evidence="13">
    <location>
        <begin position="822"/>
        <end position="843"/>
    </location>
</feature>
<evidence type="ECO:0000256" key="2">
    <source>
        <dbReference type="ARBA" id="ARBA00004651"/>
    </source>
</evidence>
<dbReference type="Pfam" id="PF09594">
    <property type="entry name" value="GT87"/>
    <property type="match status" value="1"/>
</dbReference>
<comment type="subcellular location">
    <subcellularLocation>
        <location evidence="2">Cell membrane</location>
        <topology evidence="2">Multi-pass membrane protein</topology>
    </subcellularLocation>
    <subcellularLocation>
        <location evidence="1">Endoplasmic reticulum membrane</location>
        <topology evidence="1">Multi-pass membrane protein</topology>
    </subcellularLocation>
</comment>
<comment type="pathway">
    <text evidence="3">Glycolipid biosynthesis; glycosylphosphatidylinositol-anchor biosynthesis.</text>
</comment>
<dbReference type="GO" id="GO:0000009">
    <property type="term" value="F:alpha-1,6-mannosyltransferase activity"/>
    <property type="evidence" value="ECO:0007669"/>
    <property type="project" value="InterPro"/>
</dbReference>
<accession>A0A7Z0D8N6</accession>
<evidence type="ECO:0000256" key="1">
    <source>
        <dbReference type="ARBA" id="ARBA00004477"/>
    </source>
</evidence>